<dbReference type="InterPro" id="IPR006597">
    <property type="entry name" value="Sel1-like"/>
</dbReference>
<evidence type="ECO:0000313" key="1">
    <source>
        <dbReference type="EMBL" id="POG58705.1"/>
    </source>
</evidence>
<reference evidence="1 2" key="1">
    <citation type="journal article" date="2013" name="Proc. Natl. Acad. Sci. U.S.A.">
        <title>Genome of an arbuscular mycorrhizal fungus provides insight into the oldest plant symbiosis.</title>
        <authorList>
            <person name="Tisserant E."/>
            <person name="Malbreil M."/>
            <person name="Kuo A."/>
            <person name="Kohler A."/>
            <person name="Symeonidi A."/>
            <person name="Balestrini R."/>
            <person name="Charron P."/>
            <person name="Duensing N."/>
            <person name="Frei Dit Frey N."/>
            <person name="Gianinazzi-Pearson V."/>
            <person name="Gilbert L.B."/>
            <person name="Handa Y."/>
            <person name="Herr J.R."/>
            <person name="Hijri M."/>
            <person name="Koul R."/>
            <person name="Kawaguchi M."/>
            <person name="Krajinski F."/>
            <person name="Lammers P.J."/>
            <person name="Masclaux F.G."/>
            <person name="Murat C."/>
            <person name="Morin E."/>
            <person name="Ndikumana S."/>
            <person name="Pagni M."/>
            <person name="Petitpierre D."/>
            <person name="Requena N."/>
            <person name="Rosikiewicz P."/>
            <person name="Riley R."/>
            <person name="Saito K."/>
            <person name="San Clemente H."/>
            <person name="Shapiro H."/>
            <person name="van Tuinen D."/>
            <person name="Becard G."/>
            <person name="Bonfante P."/>
            <person name="Paszkowski U."/>
            <person name="Shachar-Hill Y.Y."/>
            <person name="Tuskan G.A."/>
            <person name="Young P.W."/>
            <person name="Sanders I.R."/>
            <person name="Henrissat B."/>
            <person name="Rensing S.A."/>
            <person name="Grigoriev I.V."/>
            <person name="Corradi N."/>
            <person name="Roux C."/>
            <person name="Martin F."/>
        </authorList>
    </citation>
    <scope>NUCLEOTIDE SEQUENCE [LARGE SCALE GENOMIC DNA]</scope>
    <source>
        <strain evidence="1 2">DAOM 197198</strain>
    </source>
</reference>
<dbReference type="SUPFAM" id="SSF81901">
    <property type="entry name" value="HCP-like"/>
    <property type="match status" value="1"/>
</dbReference>
<dbReference type="Pfam" id="PF08238">
    <property type="entry name" value="Sel1"/>
    <property type="match status" value="2"/>
</dbReference>
<dbReference type="InterPro" id="IPR011990">
    <property type="entry name" value="TPR-like_helical_dom_sf"/>
</dbReference>
<proteinExistence type="predicted"/>
<evidence type="ECO:0000313" key="2">
    <source>
        <dbReference type="Proteomes" id="UP000018888"/>
    </source>
</evidence>
<protein>
    <submittedName>
        <fullName evidence="1">Uncharacterized protein</fullName>
    </submittedName>
</protein>
<accession>A0A2P4NZZ8</accession>
<keyword evidence="2" id="KW-1185">Reference proteome</keyword>
<organism evidence="1 2">
    <name type="scientific">Rhizophagus irregularis (strain DAOM 181602 / DAOM 197198 / MUCL 43194)</name>
    <name type="common">Arbuscular mycorrhizal fungus</name>
    <name type="synonym">Glomus intraradices</name>
    <dbReference type="NCBI Taxonomy" id="747089"/>
    <lineage>
        <taxon>Eukaryota</taxon>
        <taxon>Fungi</taxon>
        <taxon>Fungi incertae sedis</taxon>
        <taxon>Mucoromycota</taxon>
        <taxon>Glomeromycotina</taxon>
        <taxon>Glomeromycetes</taxon>
        <taxon>Glomerales</taxon>
        <taxon>Glomeraceae</taxon>
        <taxon>Rhizophagus</taxon>
    </lineage>
</organism>
<dbReference type="SMART" id="SM00671">
    <property type="entry name" value="SEL1"/>
    <property type="match status" value="2"/>
</dbReference>
<dbReference type="Gene3D" id="1.25.40.10">
    <property type="entry name" value="Tetratricopeptide repeat domain"/>
    <property type="match status" value="1"/>
</dbReference>
<comment type="caution">
    <text evidence="1">The sequence shown here is derived from an EMBL/GenBank/DDBJ whole genome shotgun (WGS) entry which is preliminary data.</text>
</comment>
<sequence>MNSLAMRYNNGEGTEKNLEKALQLTVSKKAENGDEEAMFDLANSYYNGKGTEKNLEKALQLYQKKQKMVMRKQCLI</sequence>
<name>A0A2P4NZZ8_RHIID</name>
<dbReference type="EMBL" id="AUPC02000504">
    <property type="protein sequence ID" value="POG58705.1"/>
    <property type="molecule type" value="Genomic_DNA"/>
</dbReference>
<reference evidence="1 2" key="2">
    <citation type="journal article" date="2018" name="New Phytol.">
        <title>High intraspecific genome diversity in the model arbuscular mycorrhizal symbiont Rhizophagus irregularis.</title>
        <authorList>
            <person name="Chen E.C.H."/>
            <person name="Morin E."/>
            <person name="Beaudet D."/>
            <person name="Noel J."/>
            <person name="Yildirir G."/>
            <person name="Ndikumana S."/>
            <person name="Charron P."/>
            <person name="St-Onge C."/>
            <person name="Giorgi J."/>
            <person name="Kruger M."/>
            <person name="Marton T."/>
            <person name="Ropars J."/>
            <person name="Grigoriev I.V."/>
            <person name="Hainaut M."/>
            <person name="Henrissat B."/>
            <person name="Roux C."/>
            <person name="Martin F."/>
            <person name="Corradi N."/>
        </authorList>
    </citation>
    <scope>NUCLEOTIDE SEQUENCE [LARGE SCALE GENOMIC DNA]</scope>
    <source>
        <strain evidence="1 2">DAOM 197198</strain>
    </source>
</reference>
<dbReference type="Proteomes" id="UP000018888">
    <property type="component" value="Unassembled WGS sequence"/>
</dbReference>
<dbReference type="AlphaFoldDB" id="A0A2P4NZZ8"/>
<gene>
    <name evidence="1" type="ORF">GLOIN_2v1728488</name>
</gene>